<evidence type="ECO:0000313" key="2">
    <source>
        <dbReference type="Proteomes" id="UP000830198"/>
    </source>
</evidence>
<dbReference type="EMBL" id="CP095855">
    <property type="protein sequence ID" value="UPK66561.1"/>
    <property type="molecule type" value="Genomic_DNA"/>
</dbReference>
<gene>
    <name evidence="1" type="ORF">MYF79_16605</name>
</gene>
<organism evidence="1 2">
    <name type="scientific">Chitinophaga filiformis</name>
    <name type="common">Myxococcus filiformis</name>
    <name type="synonym">Flexibacter filiformis</name>
    <dbReference type="NCBI Taxonomy" id="104663"/>
    <lineage>
        <taxon>Bacteria</taxon>
        <taxon>Pseudomonadati</taxon>
        <taxon>Bacteroidota</taxon>
        <taxon>Chitinophagia</taxon>
        <taxon>Chitinophagales</taxon>
        <taxon>Chitinophagaceae</taxon>
        <taxon>Chitinophaga</taxon>
    </lineage>
</organism>
<keyword evidence="2" id="KW-1185">Reference proteome</keyword>
<accession>A0ABY4HS40</accession>
<dbReference type="RefSeq" id="WP_247808773.1">
    <property type="nucleotide sequence ID" value="NZ_CP095855.1"/>
</dbReference>
<evidence type="ECO:0000313" key="1">
    <source>
        <dbReference type="EMBL" id="UPK66561.1"/>
    </source>
</evidence>
<sequence length="294" mass="33676">MKMIKGIRLHSQTADGYRAVSINTGVLHHAGQDKQAVNYEGLSFVPDFEEGAFLPKRNWRPLDSTEINILKPVGKHDIGKTICLGDIPDDLRSLFEQLHLEQCRNREDVFAAFRDNPALTTEINRLTDQFLQGKSNGYPFRFHYLGTNLPDLEVTACDTTVMPAGYKEQDKKYMGIHNDGTAYVSPYQLHKLGNRLTINLGAEPRSFLFLNLTMVQALNKLKQVMDVNNHKIDIINIAEYFFRYFPDYPVVKITQHPYQYYIAPTDNCFHDGSTLGMKSLDIILVYFGMFRCQP</sequence>
<dbReference type="Proteomes" id="UP000830198">
    <property type="component" value="Chromosome"/>
</dbReference>
<proteinExistence type="predicted"/>
<protein>
    <submittedName>
        <fullName evidence="1">Uncharacterized protein</fullName>
    </submittedName>
</protein>
<reference evidence="1 2" key="1">
    <citation type="submission" date="2022-04" db="EMBL/GenBank/DDBJ databases">
        <title>The arsenic-methylating capacity of Chitinophaga filiformis YT5 during chitin decomposition.</title>
        <authorList>
            <person name="Chen G."/>
            <person name="Liang Y."/>
        </authorList>
    </citation>
    <scope>NUCLEOTIDE SEQUENCE [LARGE SCALE GENOMIC DNA]</scope>
    <source>
        <strain evidence="1 2">YT5</strain>
    </source>
</reference>
<name>A0ABY4HS40_CHIFI</name>